<sequence>MANDKRIKVYDTIKFTDKYMPADELRALFKGDYGKFLIVPVEDMYRHVKRNVPASRATNHICIFLTGGSGYMKVGSELYTMHPGEILFVPAGQVFSFEAYNESKFNKGYLCNFSSELLLGRFSQSELYKDFEFLNVWGNPAVKPDAETAANIHYILKRMLTEYSRYGLSTIDIIQAYLIAMLCEVNKAYQPLFKNSIGTAVAITNKFKELLFKHITNHHLVTDYASMLNISPNHLNKTVKKVTGRSPSKWIDEAIVAEAKILLTQSDFTISEICAEVGFDDASYFSRLFKKHEGVSPTKFRKMIETS</sequence>
<keyword evidence="3" id="KW-0804">Transcription</keyword>
<dbReference type="SUPFAM" id="SSF51215">
    <property type="entry name" value="Regulatory protein AraC"/>
    <property type="match status" value="1"/>
</dbReference>
<evidence type="ECO:0000259" key="4">
    <source>
        <dbReference type="PROSITE" id="PS01124"/>
    </source>
</evidence>
<feature type="domain" description="HTH araC/xylS-type" evidence="4">
    <location>
        <begin position="205"/>
        <end position="303"/>
    </location>
</feature>
<comment type="caution">
    <text evidence="5">The sequence shown here is derived from an EMBL/GenBank/DDBJ whole genome shotgun (WGS) entry which is preliminary data.</text>
</comment>
<dbReference type="SUPFAM" id="SSF46689">
    <property type="entry name" value="Homeodomain-like"/>
    <property type="match status" value="1"/>
</dbReference>
<dbReference type="Proteomes" id="UP001500582">
    <property type="component" value="Unassembled WGS sequence"/>
</dbReference>
<dbReference type="EMBL" id="BAABFT010000022">
    <property type="protein sequence ID" value="GAA4339018.1"/>
    <property type="molecule type" value="Genomic_DNA"/>
</dbReference>
<evidence type="ECO:0000256" key="3">
    <source>
        <dbReference type="ARBA" id="ARBA00023163"/>
    </source>
</evidence>
<dbReference type="InterPro" id="IPR009057">
    <property type="entry name" value="Homeodomain-like_sf"/>
</dbReference>
<accession>A0ABP8HGV2</accession>
<dbReference type="RefSeq" id="WP_345213897.1">
    <property type="nucleotide sequence ID" value="NZ_BAABFT010000022.1"/>
</dbReference>
<dbReference type="PRINTS" id="PR00032">
    <property type="entry name" value="HTHARAC"/>
</dbReference>
<dbReference type="Gene3D" id="2.60.120.10">
    <property type="entry name" value="Jelly Rolls"/>
    <property type="match status" value="1"/>
</dbReference>
<evidence type="ECO:0000256" key="1">
    <source>
        <dbReference type="ARBA" id="ARBA00023015"/>
    </source>
</evidence>
<dbReference type="InterPro" id="IPR018060">
    <property type="entry name" value="HTH_AraC"/>
</dbReference>
<dbReference type="Pfam" id="PF12833">
    <property type="entry name" value="HTH_18"/>
    <property type="match status" value="1"/>
</dbReference>
<dbReference type="Gene3D" id="1.10.10.60">
    <property type="entry name" value="Homeodomain-like"/>
    <property type="match status" value="2"/>
</dbReference>
<evidence type="ECO:0000256" key="2">
    <source>
        <dbReference type="ARBA" id="ARBA00023125"/>
    </source>
</evidence>
<evidence type="ECO:0000313" key="6">
    <source>
        <dbReference type="Proteomes" id="UP001500582"/>
    </source>
</evidence>
<dbReference type="InterPro" id="IPR020449">
    <property type="entry name" value="Tscrpt_reg_AraC-type_HTH"/>
</dbReference>
<keyword evidence="6" id="KW-1185">Reference proteome</keyword>
<dbReference type="InterPro" id="IPR014710">
    <property type="entry name" value="RmlC-like_jellyroll"/>
</dbReference>
<dbReference type="PROSITE" id="PS01124">
    <property type="entry name" value="HTH_ARAC_FAMILY_2"/>
    <property type="match status" value="1"/>
</dbReference>
<dbReference type="InterPro" id="IPR037923">
    <property type="entry name" value="HTH-like"/>
</dbReference>
<protein>
    <submittedName>
        <fullName evidence="5">Helix-turn-helix transcriptional regulator</fullName>
    </submittedName>
</protein>
<keyword evidence="1" id="KW-0805">Transcription regulation</keyword>
<reference evidence="6" key="1">
    <citation type="journal article" date="2019" name="Int. J. Syst. Evol. Microbiol.">
        <title>The Global Catalogue of Microorganisms (GCM) 10K type strain sequencing project: providing services to taxonomists for standard genome sequencing and annotation.</title>
        <authorList>
            <consortium name="The Broad Institute Genomics Platform"/>
            <consortium name="The Broad Institute Genome Sequencing Center for Infectious Disease"/>
            <person name="Wu L."/>
            <person name="Ma J."/>
        </authorList>
    </citation>
    <scope>NUCLEOTIDE SEQUENCE [LARGE SCALE GENOMIC DNA]</scope>
    <source>
        <strain evidence="6">JCM 17705</strain>
    </source>
</reference>
<organism evidence="5 6">
    <name type="scientific">Mucilaginibacter gynuensis</name>
    <dbReference type="NCBI Taxonomy" id="1302236"/>
    <lineage>
        <taxon>Bacteria</taxon>
        <taxon>Pseudomonadati</taxon>
        <taxon>Bacteroidota</taxon>
        <taxon>Sphingobacteriia</taxon>
        <taxon>Sphingobacteriales</taxon>
        <taxon>Sphingobacteriaceae</taxon>
        <taxon>Mucilaginibacter</taxon>
    </lineage>
</organism>
<keyword evidence="2" id="KW-0238">DNA-binding</keyword>
<evidence type="ECO:0000313" key="5">
    <source>
        <dbReference type="EMBL" id="GAA4339018.1"/>
    </source>
</evidence>
<dbReference type="PANTHER" id="PTHR43280">
    <property type="entry name" value="ARAC-FAMILY TRANSCRIPTIONAL REGULATOR"/>
    <property type="match status" value="1"/>
</dbReference>
<name>A0ABP8HGV2_9SPHI</name>
<dbReference type="PANTHER" id="PTHR43280:SF32">
    <property type="entry name" value="TRANSCRIPTIONAL REGULATORY PROTEIN"/>
    <property type="match status" value="1"/>
</dbReference>
<proteinExistence type="predicted"/>
<gene>
    <name evidence="5" type="ORF">GCM10023149_49440</name>
</gene>
<dbReference type="SMART" id="SM00342">
    <property type="entry name" value="HTH_ARAC"/>
    <property type="match status" value="1"/>
</dbReference>